<organism evidence="11 12">
    <name type="scientific">Mycena belliarum</name>
    <dbReference type="NCBI Taxonomy" id="1033014"/>
    <lineage>
        <taxon>Eukaryota</taxon>
        <taxon>Fungi</taxon>
        <taxon>Dikarya</taxon>
        <taxon>Basidiomycota</taxon>
        <taxon>Agaricomycotina</taxon>
        <taxon>Agaricomycetes</taxon>
        <taxon>Agaricomycetidae</taxon>
        <taxon>Agaricales</taxon>
        <taxon>Marasmiineae</taxon>
        <taxon>Mycenaceae</taxon>
        <taxon>Mycena</taxon>
    </lineage>
</organism>
<dbReference type="Pfam" id="PF07992">
    <property type="entry name" value="Pyr_redox_2"/>
    <property type="match status" value="1"/>
</dbReference>
<dbReference type="GO" id="GO:0016651">
    <property type="term" value="F:oxidoreductase activity, acting on NAD(P)H"/>
    <property type="evidence" value="ECO:0007669"/>
    <property type="project" value="TreeGrafter"/>
</dbReference>
<keyword evidence="5" id="KW-0479">Metal-binding</keyword>
<dbReference type="GO" id="GO:0051537">
    <property type="term" value="F:2 iron, 2 sulfur cluster binding"/>
    <property type="evidence" value="ECO:0007669"/>
    <property type="project" value="UniProtKB-KW"/>
</dbReference>
<evidence type="ECO:0000256" key="4">
    <source>
        <dbReference type="ARBA" id="ARBA00022714"/>
    </source>
</evidence>
<protein>
    <recommendedName>
        <fullName evidence="10">Rieske domain-containing protein</fullName>
    </recommendedName>
</protein>
<dbReference type="InterPro" id="IPR023753">
    <property type="entry name" value="FAD/NAD-binding_dom"/>
</dbReference>
<dbReference type="SUPFAM" id="SSF50022">
    <property type="entry name" value="ISP domain"/>
    <property type="match status" value="1"/>
</dbReference>
<evidence type="ECO:0000313" key="11">
    <source>
        <dbReference type="EMBL" id="KAJ7086110.1"/>
    </source>
</evidence>
<comment type="caution">
    <text evidence="11">The sequence shown here is derived from an EMBL/GenBank/DDBJ whole genome shotgun (WGS) entry which is preliminary data.</text>
</comment>
<dbReference type="PRINTS" id="PR00411">
    <property type="entry name" value="PNDRDTASEI"/>
</dbReference>
<dbReference type="AlphaFoldDB" id="A0AAD6U401"/>
<dbReference type="PRINTS" id="PR00368">
    <property type="entry name" value="FADPNR"/>
</dbReference>
<dbReference type="PANTHER" id="PTHR43557:SF2">
    <property type="entry name" value="RIESKE DOMAIN-CONTAINING PROTEIN-RELATED"/>
    <property type="match status" value="1"/>
</dbReference>
<dbReference type="Pfam" id="PF14759">
    <property type="entry name" value="Reductase_C"/>
    <property type="match status" value="1"/>
</dbReference>
<reference evidence="11" key="1">
    <citation type="submission" date="2023-03" db="EMBL/GenBank/DDBJ databases">
        <title>Massive genome expansion in bonnet fungi (Mycena s.s.) driven by repeated elements and novel gene families across ecological guilds.</title>
        <authorList>
            <consortium name="Lawrence Berkeley National Laboratory"/>
            <person name="Harder C.B."/>
            <person name="Miyauchi S."/>
            <person name="Viragh M."/>
            <person name="Kuo A."/>
            <person name="Thoen E."/>
            <person name="Andreopoulos B."/>
            <person name="Lu D."/>
            <person name="Skrede I."/>
            <person name="Drula E."/>
            <person name="Henrissat B."/>
            <person name="Morin E."/>
            <person name="Kohler A."/>
            <person name="Barry K."/>
            <person name="LaButti K."/>
            <person name="Morin E."/>
            <person name="Salamov A."/>
            <person name="Lipzen A."/>
            <person name="Mereny Z."/>
            <person name="Hegedus B."/>
            <person name="Baldrian P."/>
            <person name="Stursova M."/>
            <person name="Weitz H."/>
            <person name="Taylor A."/>
            <person name="Grigoriev I.V."/>
            <person name="Nagy L.G."/>
            <person name="Martin F."/>
            <person name="Kauserud H."/>
        </authorList>
    </citation>
    <scope>NUCLEOTIDE SEQUENCE</scope>
    <source>
        <strain evidence="11">CBHHK173m</strain>
    </source>
</reference>
<evidence type="ECO:0000256" key="5">
    <source>
        <dbReference type="ARBA" id="ARBA00022723"/>
    </source>
</evidence>
<dbReference type="Pfam" id="PF00355">
    <property type="entry name" value="Rieske"/>
    <property type="match status" value="1"/>
</dbReference>
<dbReference type="GO" id="GO:0005737">
    <property type="term" value="C:cytoplasm"/>
    <property type="evidence" value="ECO:0007669"/>
    <property type="project" value="TreeGrafter"/>
</dbReference>
<evidence type="ECO:0000313" key="12">
    <source>
        <dbReference type="Proteomes" id="UP001222325"/>
    </source>
</evidence>
<keyword evidence="7" id="KW-0560">Oxidoreductase</keyword>
<evidence type="ECO:0000256" key="8">
    <source>
        <dbReference type="ARBA" id="ARBA00023004"/>
    </source>
</evidence>
<evidence type="ECO:0000256" key="6">
    <source>
        <dbReference type="ARBA" id="ARBA00022827"/>
    </source>
</evidence>
<keyword evidence="8" id="KW-0408">Iron</keyword>
<dbReference type="InterPro" id="IPR017941">
    <property type="entry name" value="Rieske_2Fe-2S"/>
</dbReference>
<dbReference type="InterPro" id="IPR036922">
    <property type="entry name" value="Rieske_2Fe-2S_sf"/>
</dbReference>
<dbReference type="InterPro" id="IPR050446">
    <property type="entry name" value="FAD-oxidoreductase/Apoptosis"/>
</dbReference>
<sequence length="567" mass="61066">MHLPSLLINTARRLLHPTLRRMSIKTLAVLPESELKDGQMKEVAFGDGKVLLSRLGDKVHATSAFCTHYGAPLAKGVLTADGRVVCPWHGACFNVCTGDIEDAPAPDALHSFQAKISDGQIHVTANPSHTQKVNMARPPTLTTTGTETGGKGVVIVGGGSATFHAVESMREHGYKGPIMVLTKESHTPVDRTKLSKALITDSSKIEYRSVSDLKIKYSTNMRMNVTVTSVDFGKKQVILDDGKDSVAYEKLILAPGGVPRKLPVPGANLDNVYILRGLEHTKKIDAAAQEGKRMVVIGSSFISMEVVAAVAKRKLASIDVIGMEEHPFELVLGKEVGKALQKYHESNGVKFHMSSKVDKIIPQEGNDSLAGGVVVNGETLPCDLVIMGVGVAPATQFLKDSGMTLEKDGGVKVDEHMKVPGYTDVYAVGDIAHYPQAETGEFRRIEHWNVAGNQGRAVGKTIAGSPQPYLKVPIFWSAQGQQLRYCGIGSGYDDIFIKGNVDELKFVAYYIKGGKVVAVATMQNDPVVSCASELLRLGLMPSPEELRAGKDPLTVDMSSISSLKKMQ</sequence>
<dbReference type="PANTHER" id="PTHR43557">
    <property type="entry name" value="APOPTOSIS-INDUCING FACTOR 1"/>
    <property type="match status" value="1"/>
</dbReference>
<keyword evidence="4" id="KW-0001">2Fe-2S</keyword>
<dbReference type="InterPro" id="IPR028202">
    <property type="entry name" value="Reductase_C"/>
</dbReference>
<gene>
    <name evidence="11" type="ORF">B0H15DRAFT_845366</name>
</gene>
<dbReference type="PROSITE" id="PS51296">
    <property type="entry name" value="RIESKE"/>
    <property type="match status" value="1"/>
</dbReference>
<comment type="cofactor">
    <cofactor evidence="1">
        <name>FAD</name>
        <dbReference type="ChEBI" id="CHEBI:57692"/>
    </cofactor>
</comment>
<dbReference type="Proteomes" id="UP001222325">
    <property type="component" value="Unassembled WGS sequence"/>
</dbReference>
<dbReference type="CDD" id="cd03478">
    <property type="entry name" value="Rieske_AIFL_N"/>
    <property type="match status" value="1"/>
</dbReference>
<proteinExistence type="inferred from homology"/>
<evidence type="ECO:0000259" key="10">
    <source>
        <dbReference type="PROSITE" id="PS51296"/>
    </source>
</evidence>
<evidence type="ECO:0000256" key="1">
    <source>
        <dbReference type="ARBA" id="ARBA00001974"/>
    </source>
</evidence>
<dbReference type="GO" id="GO:0046872">
    <property type="term" value="F:metal ion binding"/>
    <property type="evidence" value="ECO:0007669"/>
    <property type="project" value="UniProtKB-KW"/>
</dbReference>
<evidence type="ECO:0000256" key="3">
    <source>
        <dbReference type="ARBA" id="ARBA00022630"/>
    </source>
</evidence>
<dbReference type="InterPro" id="IPR036188">
    <property type="entry name" value="FAD/NAD-bd_sf"/>
</dbReference>
<dbReference type="InterPro" id="IPR016156">
    <property type="entry name" value="FAD/NAD-linked_Rdtase_dimer_sf"/>
</dbReference>
<comment type="similarity">
    <text evidence="2">Belongs to the FAD-dependent oxidoreductase family.</text>
</comment>
<keyword evidence="9" id="KW-0411">Iron-sulfur</keyword>
<feature type="domain" description="Rieske" evidence="10">
    <location>
        <begin position="27"/>
        <end position="123"/>
    </location>
</feature>
<dbReference type="SUPFAM" id="SSF51905">
    <property type="entry name" value="FAD/NAD(P)-binding domain"/>
    <property type="match status" value="1"/>
</dbReference>
<dbReference type="Gene3D" id="2.102.10.10">
    <property type="entry name" value="Rieske [2Fe-2S] iron-sulphur domain"/>
    <property type="match status" value="1"/>
</dbReference>
<dbReference type="SUPFAM" id="SSF55424">
    <property type="entry name" value="FAD/NAD-linked reductases, dimerisation (C-terminal) domain"/>
    <property type="match status" value="1"/>
</dbReference>
<dbReference type="Gene3D" id="3.30.390.30">
    <property type="match status" value="1"/>
</dbReference>
<evidence type="ECO:0000256" key="2">
    <source>
        <dbReference type="ARBA" id="ARBA00006442"/>
    </source>
</evidence>
<keyword evidence="3" id="KW-0285">Flavoprotein</keyword>
<evidence type="ECO:0000256" key="7">
    <source>
        <dbReference type="ARBA" id="ARBA00023002"/>
    </source>
</evidence>
<dbReference type="EMBL" id="JARJCN010000032">
    <property type="protein sequence ID" value="KAJ7086110.1"/>
    <property type="molecule type" value="Genomic_DNA"/>
</dbReference>
<dbReference type="Gene3D" id="3.50.50.60">
    <property type="entry name" value="FAD/NAD(P)-binding domain"/>
    <property type="match status" value="2"/>
</dbReference>
<name>A0AAD6U401_9AGAR</name>
<keyword evidence="6" id="KW-0274">FAD</keyword>
<keyword evidence="12" id="KW-1185">Reference proteome</keyword>
<accession>A0AAD6U401</accession>
<evidence type="ECO:0000256" key="9">
    <source>
        <dbReference type="ARBA" id="ARBA00023014"/>
    </source>
</evidence>